<sequence>MQQLVQNPVLLSNPECLGRLLESLVTKSAERLSGPDRLALLDGAALGLEPSATQRPSEGGPGSGADERGPEAAEEDKKKEAYKQYWSKFKRTTHPSTLTISSSSTQLYEAEPALNPKDPANLPDNQLGDPTLYTPSVAPTDRAQSSASLDPAEETQVAPSSLPAVFTESLIPVSVKPDAAVDEASKRLDEVFELPDSVLQGRLQAAKEHPLLQEFVETECATNAEEAKAMMAQFGNIEAVAAEELWAFEEWLLKRNVPTPVEPPMPVEPAAPAAVETAAPSAEELGPVATVLTAPPVRYVEGELPTMHELAGGVVPTPHTMFFPQAEPPVAATAAAEDFAQMVEKALDEPAPVRPTPEDVAAALMRKTTVDLITATSSTPVIPPPDPNSGTAELSVVAPPAPSPSPSTSVVMNLGGVMQDVIVPLTPEAAIAAGLTLSAGVLPPPPLAPQPESKGQPGSNGPAPQEPPPASSQAGEPADGEKGGNACRNAYMRMYRSIMSEKCPPEIAARFKEIKAKGEYVLMSREELKMYVCWNSTKEVSAERIGQSVELSKGCGMDNATASAMMYLP</sequence>
<keyword evidence="3" id="KW-1185">Reference proteome</keyword>
<evidence type="ECO:0000313" key="3">
    <source>
        <dbReference type="Proteomes" id="UP001642464"/>
    </source>
</evidence>
<feature type="compositionally biased region" description="Low complexity" evidence="1">
    <location>
        <begin position="96"/>
        <end position="105"/>
    </location>
</feature>
<feature type="region of interest" description="Disordered" evidence="1">
    <location>
        <begin position="376"/>
        <end position="407"/>
    </location>
</feature>
<proteinExistence type="predicted"/>
<feature type="compositionally biased region" description="Basic and acidic residues" evidence="1">
    <location>
        <begin position="65"/>
        <end position="79"/>
    </location>
</feature>
<feature type="region of interest" description="Disordered" evidence="1">
    <location>
        <begin position="442"/>
        <end position="485"/>
    </location>
</feature>
<evidence type="ECO:0000313" key="2">
    <source>
        <dbReference type="EMBL" id="CAK9033064.1"/>
    </source>
</evidence>
<dbReference type="Proteomes" id="UP001642464">
    <property type="component" value="Unassembled WGS sequence"/>
</dbReference>
<gene>
    <name evidence="2" type="ORF">SCF082_LOCUS20329</name>
</gene>
<protein>
    <submittedName>
        <fullName evidence="2">Uncharacterized protein</fullName>
    </submittedName>
</protein>
<feature type="region of interest" description="Disordered" evidence="1">
    <location>
        <begin position="96"/>
        <end position="160"/>
    </location>
</feature>
<reference evidence="2 3" key="1">
    <citation type="submission" date="2024-02" db="EMBL/GenBank/DDBJ databases">
        <authorList>
            <person name="Chen Y."/>
            <person name="Shah S."/>
            <person name="Dougan E. K."/>
            <person name="Thang M."/>
            <person name="Chan C."/>
        </authorList>
    </citation>
    <scope>NUCLEOTIDE SEQUENCE [LARGE SCALE GENOMIC DNA]</scope>
</reference>
<organism evidence="2 3">
    <name type="scientific">Durusdinium trenchii</name>
    <dbReference type="NCBI Taxonomy" id="1381693"/>
    <lineage>
        <taxon>Eukaryota</taxon>
        <taxon>Sar</taxon>
        <taxon>Alveolata</taxon>
        <taxon>Dinophyceae</taxon>
        <taxon>Suessiales</taxon>
        <taxon>Symbiodiniaceae</taxon>
        <taxon>Durusdinium</taxon>
    </lineage>
</organism>
<accession>A0ABP0L382</accession>
<evidence type="ECO:0000256" key="1">
    <source>
        <dbReference type="SAM" id="MobiDB-lite"/>
    </source>
</evidence>
<dbReference type="EMBL" id="CAXAMM010014158">
    <property type="protein sequence ID" value="CAK9033064.1"/>
    <property type="molecule type" value="Genomic_DNA"/>
</dbReference>
<comment type="caution">
    <text evidence="2">The sequence shown here is derived from an EMBL/GenBank/DDBJ whole genome shotgun (WGS) entry which is preliminary data.</text>
</comment>
<name>A0ABP0L382_9DINO</name>
<feature type="region of interest" description="Disordered" evidence="1">
    <location>
        <begin position="49"/>
        <end position="79"/>
    </location>
</feature>